<evidence type="ECO:0000256" key="7">
    <source>
        <dbReference type="ARBA" id="ARBA00022516"/>
    </source>
</evidence>
<reference evidence="19" key="2">
    <citation type="submission" date="2021-04" db="EMBL/GenBank/DDBJ databases">
        <authorList>
            <person name="Gilroy R."/>
        </authorList>
    </citation>
    <scope>NUCLEOTIDE SEQUENCE</scope>
    <source>
        <strain evidence="19">ChiGjej6B6-1540</strain>
    </source>
</reference>
<dbReference type="InterPro" id="IPR043130">
    <property type="entry name" value="CDP-OH_PTrfase_TM_dom"/>
</dbReference>
<feature type="transmembrane region" description="Helical" evidence="18">
    <location>
        <begin position="120"/>
        <end position="140"/>
    </location>
</feature>
<reference evidence="19" key="1">
    <citation type="journal article" date="2021" name="PeerJ">
        <title>Extensive microbial diversity within the chicken gut microbiome revealed by metagenomics and culture.</title>
        <authorList>
            <person name="Gilroy R."/>
            <person name="Ravi A."/>
            <person name="Getino M."/>
            <person name="Pursley I."/>
            <person name="Horton D.L."/>
            <person name="Alikhan N.F."/>
            <person name="Baker D."/>
            <person name="Gharbi K."/>
            <person name="Hall N."/>
            <person name="Watson M."/>
            <person name="Adriaenssens E.M."/>
            <person name="Foster-Nyarko E."/>
            <person name="Jarju S."/>
            <person name="Secka A."/>
            <person name="Antonio M."/>
            <person name="Oren A."/>
            <person name="Chaudhuri R.R."/>
            <person name="La Ragione R."/>
            <person name="Hildebrand F."/>
            <person name="Pallen M.J."/>
        </authorList>
    </citation>
    <scope>NUCLEOTIDE SEQUENCE</scope>
    <source>
        <strain evidence="19">ChiGjej6B6-1540</strain>
    </source>
</reference>
<dbReference type="GO" id="GO:0046474">
    <property type="term" value="P:glycerophospholipid biosynthetic process"/>
    <property type="evidence" value="ECO:0007669"/>
    <property type="project" value="TreeGrafter"/>
</dbReference>
<feature type="transmembrane region" description="Helical" evidence="18">
    <location>
        <begin position="71"/>
        <end position="96"/>
    </location>
</feature>
<name>A0A9D1RTE2_9FIRM</name>
<dbReference type="EMBL" id="DXGA01000055">
    <property type="protein sequence ID" value="HIW93392.1"/>
    <property type="molecule type" value="Genomic_DNA"/>
</dbReference>
<proteinExistence type="inferred from homology"/>
<evidence type="ECO:0000256" key="3">
    <source>
        <dbReference type="ARBA" id="ARBA00005042"/>
    </source>
</evidence>
<evidence type="ECO:0000256" key="12">
    <source>
        <dbReference type="ARBA" id="ARBA00023136"/>
    </source>
</evidence>
<dbReference type="EC" id="2.7.8.5" evidence="5"/>
<keyword evidence="10 18" id="KW-1133">Transmembrane helix</keyword>
<comment type="caution">
    <text evidence="19">The sequence shown here is derived from an EMBL/GenBank/DDBJ whole genome shotgun (WGS) entry which is preliminary data.</text>
</comment>
<evidence type="ECO:0000256" key="2">
    <source>
        <dbReference type="ARBA" id="ARBA00004141"/>
    </source>
</evidence>
<dbReference type="InterPro" id="IPR004570">
    <property type="entry name" value="Phosphatidylglycerol_P_synth"/>
</dbReference>
<dbReference type="Proteomes" id="UP000824192">
    <property type="component" value="Unassembled WGS sequence"/>
</dbReference>
<evidence type="ECO:0000256" key="18">
    <source>
        <dbReference type="SAM" id="Phobius"/>
    </source>
</evidence>
<evidence type="ECO:0000256" key="8">
    <source>
        <dbReference type="ARBA" id="ARBA00022679"/>
    </source>
</evidence>
<dbReference type="InterPro" id="IPR000462">
    <property type="entry name" value="CDP-OH_P_trans"/>
</dbReference>
<keyword evidence="13" id="KW-0594">Phospholipid biosynthesis</keyword>
<evidence type="ECO:0000256" key="6">
    <source>
        <dbReference type="ARBA" id="ARBA00014944"/>
    </source>
</evidence>
<comment type="catalytic activity">
    <reaction evidence="16">
        <text>a CDP-1,2-diacyl-sn-glycerol + sn-glycerol 3-phosphate = a 1,2-diacyl-sn-glycero-3-phospho-(1'-sn-glycero-3'-phosphate) + CMP + H(+)</text>
        <dbReference type="Rhea" id="RHEA:12593"/>
        <dbReference type="ChEBI" id="CHEBI:15378"/>
        <dbReference type="ChEBI" id="CHEBI:57597"/>
        <dbReference type="ChEBI" id="CHEBI:58332"/>
        <dbReference type="ChEBI" id="CHEBI:60110"/>
        <dbReference type="ChEBI" id="CHEBI:60377"/>
        <dbReference type="EC" id="2.7.8.5"/>
    </reaction>
</comment>
<gene>
    <name evidence="19" type="ORF">H9868_02505</name>
</gene>
<organism evidence="19 20">
    <name type="scientific">Candidatus Flavonifractor merdipullorum</name>
    <dbReference type="NCBI Taxonomy" id="2838590"/>
    <lineage>
        <taxon>Bacteria</taxon>
        <taxon>Bacillati</taxon>
        <taxon>Bacillota</taxon>
        <taxon>Clostridia</taxon>
        <taxon>Eubacteriales</taxon>
        <taxon>Oscillospiraceae</taxon>
        <taxon>Flavonifractor</taxon>
    </lineage>
</organism>
<evidence type="ECO:0000256" key="15">
    <source>
        <dbReference type="ARBA" id="ARBA00033018"/>
    </source>
</evidence>
<sequence>MNVPNLLSLLRLVMVPVFAVVFFGDDPNAHQWAAGVYALAFFTDIADGWIARHFNQITRLGRILDPLADKLMTFTVIISITIAGIIPMWAVVVFFLKEVLMGIGALTMYRRMDDVISSNWLGKASTGVFFVVCAALVLFPQIPDEWAVGLISFALALTIAALVSYVVQFLQVLGHKRELR</sequence>
<dbReference type="Gene3D" id="1.20.120.1760">
    <property type="match status" value="1"/>
</dbReference>
<evidence type="ECO:0000256" key="4">
    <source>
        <dbReference type="ARBA" id="ARBA00010441"/>
    </source>
</evidence>
<dbReference type="PANTHER" id="PTHR14269:SF62">
    <property type="entry name" value="CDP-DIACYLGLYCEROL--GLYCEROL-3-PHOSPHATE 3-PHOSPHATIDYLTRANSFERASE 1, CHLOROPLASTIC"/>
    <property type="match status" value="1"/>
</dbReference>
<dbReference type="PROSITE" id="PS00379">
    <property type="entry name" value="CDP_ALCOHOL_P_TRANSF"/>
    <property type="match status" value="1"/>
</dbReference>
<keyword evidence="8 17" id="KW-0808">Transferase</keyword>
<evidence type="ECO:0000256" key="17">
    <source>
        <dbReference type="RuleBase" id="RU003750"/>
    </source>
</evidence>
<keyword evidence="14" id="KW-1208">Phospholipid metabolism</keyword>
<keyword evidence="12 18" id="KW-0472">Membrane</keyword>
<keyword evidence="7" id="KW-0444">Lipid biosynthesis</keyword>
<evidence type="ECO:0000313" key="20">
    <source>
        <dbReference type="Proteomes" id="UP000824192"/>
    </source>
</evidence>
<protein>
    <recommendedName>
        <fullName evidence="6">CDP-diacylglycerol--glycerol-3-phosphate 3-phosphatidyltransferase</fullName>
        <ecNumber evidence="5">2.7.8.5</ecNumber>
    </recommendedName>
    <alternativeName>
        <fullName evidence="15">Phosphatidylglycerophosphate synthase</fullName>
    </alternativeName>
</protein>
<evidence type="ECO:0000256" key="11">
    <source>
        <dbReference type="ARBA" id="ARBA00023098"/>
    </source>
</evidence>
<evidence type="ECO:0000256" key="1">
    <source>
        <dbReference type="ARBA" id="ARBA00003973"/>
    </source>
</evidence>
<evidence type="ECO:0000256" key="9">
    <source>
        <dbReference type="ARBA" id="ARBA00022692"/>
    </source>
</evidence>
<evidence type="ECO:0000256" key="14">
    <source>
        <dbReference type="ARBA" id="ARBA00023264"/>
    </source>
</evidence>
<dbReference type="InterPro" id="IPR048254">
    <property type="entry name" value="CDP_ALCOHOL_P_TRANSF_CS"/>
</dbReference>
<comment type="subcellular location">
    <subcellularLocation>
        <location evidence="2">Membrane</location>
        <topology evidence="2">Multi-pass membrane protein</topology>
    </subcellularLocation>
</comment>
<dbReference type="AlphaFoldDB" id="A0A9D1RTE2"/>
<feature type="transmembrane region" description="Helical" evidence="18">
    <location>
        <begin position="6"/>
        <end position="25"/>
    </location>
</feature>
<dbReference type="InterPro" id="IPR050324">
    <property type="entry name" value="CDP-alcohol_PTase-I"/>
</dbReference>
<evidence type="ECO:0000256" key="5">
    <source>
        <dbReference type="ARBA" id="ARBA00013170"/>
    </source>
</evidence>
<evidence type="ECO:0000313" key="19">
    <source>
        <dbReference type="EMBL" id="HIW93392.1"/>
    </source>
</evidence>
<keyword evidence="11" id="KW-0443">Lipid metabolism</keyword>
<evidence type="ECO:0000256" key="16">
    <source>
        <dbReference type="ARBA" id="ARBA00048586"/>
    </source>
</evidence>
<evidence type="ECO:0000256" key="13">
    <source>
        <dbReference type="ARBA" id="ARBA00023209"/>
    </source>
</evidence>
<dbReference type="GO" id="GO:0008444">
    <property type="term" value="F:CDP-diacylglycerol-glycerol-3-phosphate 3-phosphatidyltransferase activity"/>
    <property type="evidence" value="ECO:0007669"/>
    <property type="project" value="UniProtKB-EC"/>
</dbReference>
<comment type="pathway">
    <text evidence="3">Phospholipid metabolism; phosphatidylglycerol biosynthesis; phosphatidylglycerol from CDP-diacylglycerol: step 1/2.</text>
</comment>
<comment type="similarity">
    <text evidence="4 17">Belongs to the CDP-alcohol phosphatidyltransferase class-I family.</text>
</comment>
<dbReference type="PANTHER" id="PTHR14269">
    <property type="entry name" value="CDP-DIACYLGLYCEROL--GLYCEROL-3-PHOSPHATE 3-PHOSPHATIDYLTRANSFERASE-RELATED"/>
    <property type="match status" value="1"/>
</dbReference>
<comment type="function">
    <text evidence="1">This protein catalyzes the committed step to the synthesis of the acidic phospholipids.</text>
</comment>
<evidence type="ECO:0000256" key="10">
    <source>
        <dbReference type="ARBA" id="ARBA00022989"/>
    </source>
</evidence>
<keyword evidence="9 18" id="KW-0812">Transmembrane</keyword>
<dbReference type="PIRSF" id="PIRSF000847">
    <property type="entry name" value="Phos_ph_gly_syn"/>
    <property type="match status" value="1"/>
</dbReference>
<dbReference type="Pfam" id="PF01066">
    <property type="entry name" value="CDP-OH_P_transf"/>
    <property type="match status" value="1"/>
</dbReference>
<dbReference type="GO" id="GO:0016020">
    <property type="term" value="C:membrane"/>
    <property type="evidence" value="ECO:0007669"/>
    <property type="project" value="UniProtKB-SubCell"/>
</dbReference>
<accession>A0A9D1RTE2</accession>
<feature type="transmembrane region" description="Helical" evidence="18">
    <location>
        <begin position="146"/>
        <end position="170"/>
    </location>
</feature>